<feature type="domain" description="N-acetyltransferase" evidence="1">
    <location>
        <begin position="6"/>
        <end position="174"/>
    </location>
</feature>
<evidence type="ECO:0000313" key="3">
    <source>
        <dbReference type="Proteomes" id="UP000198553"/>
    </source>
</evidence>
<gene>
    <name evidence="2" type="ORF">SAMN05192533_1236</name>
</gene>
<dbReference type="PANTHER" id="PTHR43610:SF1">
    <property type="entry name" value="N-ACETYLTRANSFERASE DOMAIN-CONTAINING PROTEIN"/>
    <property type="match status" value="1"/>
</dbReference>
<dbReference type="InterPro" id="IPR016181">
    <property type="entry name" value="Acyl_CoA_acyltransferase"/>
</dbReference>
<dbReference type="AlphaFoldDB" id="A0A1H8JWX7"/>
<dbReference type="Proteomes" id="UP000198553">
    <property type="component" value="Unassembled WGS sequence"/>
</dbReference>
<dbReference type="OrthoDB" id="9795199at2"/>
<reference evidence="3" key="1">
    <citation type="submission" date="2016-10" db="EMBL/GenBank/DDBJ databases">
        <authorList>
            <person name="Varghese N."/>
            <person name="Submissions S."/>
        </authorList>
    </citation>
    <scope>NUCLEOTIDE SEQUENCE [LARGE SCALE GENOMIC DNA]</scope>
    <source>
        <strain evidence="3">B48,IBRC-M 10115,DSM 25386,CECT 8001</strain>
    </source>
</reference>
<dbReference type="PROSITE" id="PS51186">
    <property type="entry name" value="GNAT"/>
    <property type="match status" value="1"/>
</dbReference>
<dbReference type="Gene3D" id="3.40.630.30">
    <property type="match status" value="1"/>
</dbReference>
<evidence type="ECO:0000259" key="1">
    <source>
        <dbReference type="PROSITE" id="PS51186"/>
    </source>
</evidence>
<evidence type="ECO:0000313" key="2">
    <source>
        <dbReference type="EMBL" id="SEN84766.1"/>
    </source>
</evidence>
<dbReference type="EMBL" id="FOBW01000023">
    <property type="protein sequence ID" value="SEN84766.1"/>
    <property type="molecule type" value="Genomic_DNA"/>
</dbReference>
<accession>A0A1H8JWX7</accession>
<dbReference type="Pfam" id="PF13302">
    <property type="entry name" value="Acetyltransf_3"/>
    <property type="match status" value="1"/>
</dbReference>
<name>A0A1H8JWX7_9BACI</name>
<protein>
    <submittedName>
        <fullName evidence="2">Protein N-acetyltransferase, RimJ/RimL family</fullName>
    </submittedName>
</protein>
<dbReference type="SUPFAM" id="SSF55729">
    <property type="entry name" value="Acyl-CoA N-acyltransferases (Nat)"/>
    <property type="match status" value="1"/>
</dbReference>
<dbReference type="RefSeq" id="WP_090750078.1">
    <property type="nucleotide sequence ID" value="NZ_FOBW01000023.1"/>
</dbReference>
<keyword evidence="2" id="KW-0808">Transferase</keyword>
<proteinExistence type="predicted"/>
<dbReference type="InterPro" id="IPR000182">
    <property type="entry name" value="GNAT_dom"/>
</dbReference>
<sequence>MKRLENTVVQLIPMELNHIKGIFKAAQDQRIWEHMSVDLTNKNSVIQYVQDALRKRENETDFAYVIISKKDQSIIGATWFLDISKHHRRIEIGSTWINPRYWRTNINTHCKYLLLKYCFEELNLNRVQIKTGHENIRSQKAIERIGAVKEGILRNHMIRKEGEIRHTVMYSIIREEWAQVKTDFEKRLLQQ</sequence>
<keyword evidence="3" id="KW-1185">Reference proteome</keyword>
<dbReference type="GO" id="GO:0016747">
    <property type="term" value="F:acyltransferase activity, transferring groups other than amino-acyl groups"/>
    <property type="evidence" value="ECO:0007669"/>
    <property type="project" value="InterPro"/>
</dbReference>
<dbReference type="PANTHER" id="PTHR43610">
    <property type="entry name" value="BLL6696 PROTEIN"/>
    <property type="match status" value="1"/>
</dbReference>
<organism evidence="2 3">
    <name type="scientific">Mesobacillus persicus</name>
    <dbReference type="NCBI Taxonomy" id="930146"/>
    <lineage>
        <taxon>Bacteria</taxon>
        <taxon>Bacillati</taxon>
        <taxon>Bacillota</taxon>
        <taxon>Bacilli</taxon>
        <taxon>Bacillales</taxon>
        <taxon>Bacillaceae</taxon>
        <taxon>Mesobacillus</taxon>
    </lineage>
</organism>
<dbReference type="STRING" id="930146.SAMN05192533_1236"/>